<protein>
    <submittedName>
        <fullName evidence="11">M13 family peptidase</fullName>
    </submittedName>
</protein>
<keyword evidence="4" id="KW-0479">Metal-binding</keyword>
<keyword evidence="3" id="KW-0645">Protease</keyword>
<dbReference type="Gene3D" id="3.40.390.10">
    <property type="entry name" value="Collagenase (Catalytic Domain)"/>
    <property type="match status" value="1"/>
</dbReference>
<evidence type="ECO:0000256" key="2">
    <source>
        <dbReference type="ARBA" id="ARBA00007357"/>
    </source>
</evidence>
<feature type="signal peptide" evidence="8">
    <location>
        <begin position="1"/>
        <end position="21"/>
    </location>
</feature>
<gene>
    <name evidence="11" type="ORF">ED208_04525</name>
</gene>
<dbReference type="Proteomes" id="UP000282106">
    <property type="component" value="Unassembled WGS sequence"/>
</dbReference>
<evidence type="ECO:0000259" key="9">
    <source>
        <dbReference type="Pfam" id="PF01431"/>
    </source>
</evidence>
<dbReference type="InterPro" id="IPR008753">
    <property type="entry name" value="Peptidase_M13_N"/>
</dbReference>
<dbReference type="PANTHER" id="PTHR11733">
    <property type="entry name" value="ZINC METALLOPROTEASE FAMILY M13 NEPRILYSIN-RELATED"/>
    <property type="match status" value="1"/>
</dbReference>
<dbReference type="SUPFAM" id="SSF55486">
    <property type="entry name" value="Metalloproteases ('zincins'), catalytic domain"/>
    <property type="match status" value="1"/>
</dbReference>
<dbReference type="PRINTS" id="PR00786">
    <property type="entry name" value="NEPRILYSIN"/>
</dbReference>
<feature type="domain" description="Peptidase M13 C-terminal" evidence="9">
    <location>
        <begin position="491"/>
        <end position="691"/>
    </location>
</feature>
<keyword evidence="5" id="KW-0378">Hydrolase</keyword>
<dbReference type="CDD" id="cd08662">
    <property type="entry name" value="M13"/>
    <property type="match status" value="1"/>
</dbReference>
<keyword evidence="12" id="KW-1185">Reference proteome</keyword>
<dbReference type="PANTHER" id="PTHR11733:SF167">
    <property type="entry name" value="FI17812P1-RELATED"/>
    <property type="match status" value="1"/>
</dbReference>
<evidence type="ECO:0000256" key="4">
    <source>
        <dbReference type="ARBA" id="ARBA00022723"/>
    </source>
</evidence>
<dbReference type="InterPro" id="IPR024079">
    <property type="entry name" value="MetalloPept_cat_dom_sf"/>
</dbReference>
<evidence type="ECO:0000256" key="7">
    <source>
        <dbReference type="ARBA" id="ARBA00023049"/>
    </source>
</evidence>
<organism evidence="11 12">
    <name type="scientific">Stagnimonas aquatica</name>
    <dbReference type="NCBI Taxonomy" id="2689987"/>
    <lineage>
        <taxon>Bacteria</taxon>
        <taxon>Pseudomonadati</taxon>
        <taxon>Pseudomonadota</taxon>
        <taxon>Gammaproteobacteria</taxon>
        <taxon>Nevskiales</taxon>
        <taxon>Nevskiaceae</taxon>
        <taxon>Stagnimonas</taxon>
    </lineage>
</organism>
<dbReference type="RefSeq" id="WP_123210649.1">
    <property type="nucleotide sequence ID" value="NZ_RJVO01000001.1"/>
</dbReference>
<dbReference type="GO" id="GO:0046872">
    <property type="term" value="F:metal ion binding"/>
    <property type="evidence" value="ECO:0007669"/>
    <property type="project" value="UniProtKB-KW"/>
</dbReference>
<reference evidence="11 12" key="1">
    <citation type="submission" date="2018-10" db="EMBL/GenBank/DDBJ databases">
        <authorList>
            <person name="Chen W.-M."/>
        </authorList>
    </citation>
    <scope>NUCLEOTIDE SEQUENCE [LARGE SCALE GENOMIC DNA]</scope>
    <source>
        <strain evidence="11 12">THS-13</strain>
    </source>
</reference>
<dbReference type="InterPro" id="IPR042089">
    <property type="entry name" value="Peptidase_M13_dom_2"/>
</dbReference>
<dbReference type="PROSITE" id="PS51885">
    <property type="entry name" value="NEPRILYSIN"/>
    <property type="match status" value="1"/>
</dbReference>
<evidence type="ECO:0000313" key="11">
    <source>
        <dbReference type="EMBL" id="ROH93793.1"/>
    </source>
</evidence>
<dbReference type="InterPro" id="IPR000718">
    <property type="entry name" value="Peptidase_M13"/>
</dbReference>
<feature type="domain" description="Peptidase M13 N-terminal" evidence="10">
    <location>
        <begin position="52"/>
        <end position="439"/>
    </location>
</feature>
<dbReference type="InParanoid" id="A0A3N0VLX6"/>
<name>A0A3N0VLX6_9GAMM</name>
<comment type="similarity">
    <text evidence="2">Belongs to the peptidase M13 family.</text>
</comment>
<evidence type="ECO:0000259" key="10">
    <source>
        <dbReference type="Pfam" id="PF05649"/>
    </source>
</evidence>
<dbReference type="AlphaFoldDB" id="A0A3N0VLX6"/>
<accession>A0A3N0VLX6</accession>
<evidence type="ECO:0000256" key="8">
    <source>
        <dbReference type="SAM" id="SignalP"/>
    </source>
</evidence>
<evidence type="ECO:0000256" key="1">
    <source>
        <dbReference type="ARBA" id="ARBA00001947"/>
    </source>
</evidence>
<evidence type="ECO:0000256" key="6">
    <source>
        <dbReference type="ARBA" id="ARBA00022833"/>
    </source>
</evidence>
<comment type="caution">
    <text evidence="11">The sequence shown here is derived from an EMBL/GenBank/DDBJ whole genome shotgun (WGS) entry which is preliminary data.</text>
</comment>
<dbReference type="GO" id="GO:0005886">
    <property type="term" value="C:plasma membrane"/>
    <property type="evidence" value="ECO:0007669"/>
    <property type="project" value="TreeGrafter"/>
</dbReference>
<dbReference type="PROSITE" id="PS51257">
    <property type="entry name" value="PROKAR_LIPOPROTEIN"/>
    <property type="match status" value="1"/>
</dbReference>
<dbReference type="GO" id="GO:0016485">
    <property type="term" value="P:protein processing"/>
    <property type="evidence" value="ECO:0007669"/>
    <property type="project" value="TreeGrafter"/>
</dbReference>
<proteinExistence type="inferred from homology"/>
<dbReference type="EMBL" id="RJVO01000001">
    <property type="protein sequence ID" value="ROH93793.1"/>
    <property type="molecule type" value="Genomic_DNA"/>
</dbReference>
<evidence type="ECO:0000256" key="3">
    <source>
        <dbReference type="ARBA" id="ARBA00022670"/>
    </source>
</evidence>
<dbReference type="Pfam" id="PF01431">
    <property type="entry name" value="Peptidase_M13"/>
    <property type="match status" value="1"/>
</dbReference>
<feature type="chain" id="PRO_5018305138" evidence="8">
    <location>
        <begin position="22"/>
        <end position="695"/>
    </location>
</feature>
<dbReference type="Gene3D" id="1.10.1380.10">
    <property type="entry name" value="Neutral endopeptidase , domain2"/>
    <property type="match status" value="1"/>
</dbReference>
<comment type="cofactor">
    <cofactor evidence="1">
        <name>Zn(2+)</name>
        <dbReference type="ChEBI" id="CHEBI:29105"/>
    </cofactor>
</comment>
<sequence>MNRFVLSAMALALLVACGKKEAPPAAEVAAPAVAVAPVSGIDLSQIDAAVRPQDDLYRHLNGKWLDSFEIPADKSNYGSFTKLDDQAQEQLKAIIETAAASKDRKPGSEQQKVGDFFASFMDEAKLEELGIKPLAAEFAAIDALKDKKALSASFARLSRLGAGSPLFLYIHQDAKDASQYTADLVQAGLGLPERDYYLQDDAKFKDIRAQYLKHLETVFGLAGLAEPTKAAKAVLALETQLAKGHWDKVKNRDPVATYNKLETGKLATLTAAIDWPAYLDGLGLATQPALVVSQPSYVSALGKAVQTVSLDDWKVYLKWQLLASFSPYLSKPYVDANFAFFKKTLNGQQEIEPRWKRGVDVVEFGSGGLGFSRGLSEVLGKLYVEKHFPPEAKARMETLVKNLLTAYGQSIDGLSWMSDETKAAAKVKLSKFTTKIGYPDQWRDYSAFEVKADDLYGNLVRGAEFDYQRNLAKLGKPIDRQEWIMSPQTVNAYYNPEMNEIVFPAAILQPPFFDLNADDAVNYGGIGAVIGHEISHGFDDQGSQYDGDGNLRMWWTKEDRAKFDALGAKLAAQYDSYEPVKGYHVNGKFTLGENIGDLGGLTVAHKAYVLSLAGKEAPVIDGYTGEQRFFLGWAQVWRRKYREENLLTRIKTDPHSPSEFRANGTPVNVPAFHAAFGTKEGDKMYKPEAERIVIW</sequence>
<keyword evidence="7" id="KW-0482">Metalloprotease</keyword>
<dbReference type="Pfam" id="PF05649">
    <property type="entry name" value="Peptidase_M13_N"/>
    <property type="match status" value="1"/>
</dbReference>
<evidence type="ECO:0000313" key="12">
    <source>
        <dbReference type="Proteomes" id="UP000282106"/>
    </source>
</evidence>
<dbReference type="InterPro" id="IPR018497">
    <property type="entry name" value="Peptidase_M13_C"/>
</dbReference>
<keyword evidence="8" id="KW-0732">Signal</keyword>
<keyword evidence="6" id="KW-0862">Zinc</keyword>
<dbReference type="GO" id="GO:0004222">
    <property type="term" value="F:metalloendopeptidase activity"/>
    <property type="evidence" value="ECO:0007669"/>
    <property type="project" value="InterPro"/>
</dbReference>
<evidence type="ECO:0000256" key="5">
    <source>
        <dbReference type="ARBA" id="ARBA00022801"/>
    </source>
</evidence>